<proteinExistence type="predicted"/>
<dbReference type="EMBL" id="JAUSUA010000001">
    <property type="protein sequence ID" value="MDQ0205452.1"/>
    <property type="molecule type" value="Genomic_DNA"/>
</dbReference>
<keyword evidence="2" id="KW-0472">Membrane</keyword>
<gene>
    <name evidence="4" type="ORF">J2S05_000226</name>
</gene>
<evidence type="ECO:0000313" key="5">
    <source>
        <dbReference type="Proteomes" id="UP001225034"/>
    </source>
</evidence>
<feature type="compositionally biased region" description="Polar residues" evidence="1">
    <location>
        <begin position="130"/>
        <end position="147"/>
    </location>
</feature>
<reference evidence="4 5" key="1">
    <citation type="submission" date="2023-07" db="EMBL/GenBank/DDBJ databases">
        <title>Genomic Encyclopedia of Type Strains, Phase IV (KMG-IV): sequencing the most valuable type-strain genomes for metagenomic binning, comparative biology and taxonomic classification.</title>
        <authorList>
            <person name="Goeker M."/>
        </authorList>
    </citation>
    <scope>NUCLEOTIDE SEQUENCE [LARGE SCALE GENOMIC DNA]</scope>
    <source>
        <strain evidence="4 5">DSM 19154</strain>
    </source>
</reference>
<feature type="compositionally biased region" description="Acidic residues" evidence="1">
    <location>
        <begin position="65"/>
        <end position="82"/>
    </location>
</feature>
<feature type="region of interest" description="Disordered" evidence="1">
    <location>
        <begin position="172"/>
        <end position="194"/>
    </location>
</feature>
<feature type="transmembrane region" description="Helical" evidence="2">
    <location>
        <begin position="20"/>
        <end position="38"/>
    </location>
</feature>
<keyword evidence="5" id="KW-1185">Reference proteome</keyword>
<keyword evidence="2" id="KW-0812">Transmembrane</keyword>
<feature type="compositionally biased region" description="Low complexity" evidence="1">
    <location>
        <begin position="184"/>
        <end position="194"/>
    </location>
</feature>
<protein>
    <submittedName>
        <fullName evidence="4">Cytoskeletal protein RodZ</fullName>
    </submittedName>
</protein>
<feature type="region of interest" description="Disordered" evidence="1">
    <location>
        <begin position="43"/>
        <end position="149"/>
    </location>
</feature>
<dbReference type="InterPro" id="IPR009988">
    <property type="entry name" value="DUF1510"/>
</dbReference>
<accession>A0ABT9YE30</accession>
<name>A0ABT9YE30_9BACI</name>
<dbReference type="RefSeq" id="WP_306979150.1">
    <property type="nucleotide sequence ID" value="NZ_JAUSUA010000001.1"/>
</dbReference>
<comment type="caution">
    <text evidence="4">The sequence shown here is derived from an EMBL/GenBank/DDBJ whole genome shotgun (WGS) entry which is preliminary data.</text>
</comment>
<evidence type="ECO:0000256" key="1">
    <source>
        <dbReference type="SAM" id="MobiDB-lite"/>
    </source>
</evidence>
<evidence type="ECO:0000256" key="2">
    <source>
        <dbReference type="SAM" id="Phobius"/>
    </source>
</evidence>
<sequence>MQGNRYETRKRKKMSQFLNIAIGIVVLLILFVGAQIFLNNDASDTQPQEESDNNEEVANSGGSTEVEESNEQDAVEEEDEEQGASTDGRVEDDEDPSDNEEDQTDEDETNEDAENEEDTQEEGDWEPVGTEQTGDFSPNFTEGSQNRIEMEAALQSATGISAGDMTLWRIENGGSPTTAVGTLSDSSDNSTTNSPYQVRIEWQDGEGWRAVSMDQLSSNPYR</sequence>
<dbReference type="Pfam" id="PF07423">
    <property type="entry name" value="DUF1510"/>
    <property type="match status" value="1"/>
</dbReference>
<feature type="compositionally biased region" description="Polar residues" evidence="1">
    <location>
        <begin position="174"/>
        <end position="183"/>
    </location>
</feature>
<organism evidence="4 5">
    <name type="scientific">Alkalicoccobacillus murimartini</name>
    <dbReference type="NCBI Taxonomy" id="171685"/>
    <lineage>
        <taxon>Bacteria</taxon>
        <taxon>Bacillati</taxon>
        <taxon>Bacillota</taxon>
        <taxon>Bacilli</taxon>
        <taxon>Bacillales</taxon>
        <taxon>Bacillaceae</taxon>
        <taxon>Alkalicoccobacillus</taxon>
    </lineage>
</organism>
<feature type="compositionally biased region" description="Acidic residues" evidence="1">
    <location>
        <begin position="90"/>
        <end position="125"/>
    </location>
</feature>
<keyword evidence="2" id="KW-1133">Transmembrane helix</keyword>
<feature type="domain" description="DUF1510" evidence="3">
    <location>
        <begin position="121"/>
        <end position="216"/>
    </location>
</feature>
<evidence type="ECO:0000259" key="3">
    <source>
        <dbReference type="Pfam" id="PF07423"/>
    </source>
</evidence>
<dbReference type="Proteomes" id="UP001225034">
    <property type="component" value="Unassembled WGS sequence"/>
</dbReference>
<evidence type="ECO:0000313" key="4">
    <source>
        <dbReference type="EMBL" id="MDQ0205452.1"/>
    </source>
</evidence>